<feature type="compositionally biased region" description="Polar residues" evidence="7">
    <location>
        <begin position="234"/>
        <end position="251"/>
    </location>
</feature>
<keyword evidence="2" id="KW-0805">Transcription regulation</keyword>
<dbReference type="PANTHER" id="PTHR11267">
    <property type="entry name" value="T-BOX PROTEIN-RELATED"/>
    <property type="match status" value="1"/>
</dbReference>
<comment type="subcellular location">
    <subcellularLocation>
        <location evidence="1 6">Nucleus</location>
    </subcellularLocation>
</comment>
<dbReference type="InterPro" id="IPR001699">
    <property type="entry name" value="TF_T-box"/>
</dbReference>
<evidence type="ECO:0000256" key="1">
    <source>
        <dbReference type="ARBA" id="ARBA00004123"/>
    </source>
</evidence>
<evidence type="ECO:0000256" key="4">
    <source>
        <dbReference type="ARBA" id="ARBA00023163"/>
    </source>
</evidence>
<dbReference type="FunFam" id="2.60.40.820:FF:000007">
    <property type="entry name" value="T-box transcription factor"/>
    <property type="match status" value="1"/>
</dbReference>
<organism evidence="9">
    <name type="scientific">Euperipatoides kanangrensis</name>
    <dbReference type="NCBI Taxonomy" id="488523"/>
    <lineage>
        <taxon>Eukaryota</taxon>
        <taxon>Metazoa</taxon>
        <taxon>Ecdysozoa</taxon>
        <taxon>Onychophora</taxon>
        <taxon>Udeonychophora</taxon>
        <taxon>Euonychophora</taxon>
        <taxon>Peripatopsidae</taxon>
        <taxon>Euperipatoides</taxon>
    </lineage>
</organism>
<reference evidence="9" key="1">
    <citation type="submission" date="2013-06" db="EMBL/GenBank/DDBJ databases">
        <title>Aspects of dorso-ventral limb patterning in onychophorans.</title>
        <authorList>
            <person name="Janssen R."/>
            <person name="Joergensen M."/>
            <person name="Budd G.E."/>
        </authorList>
    </citation>
    <scope>NUCLEOTIDE SEQUENCE</scope>
    <source>
        <tissue evidence="9">Embryo</tissue>
    </source>
</reference>
<evidence type="ECO:0000256" key="6">
    <source>
        <dbReference type="PROSITE-ProRule" id="PRU00201"/>
    </source>
</evidence>
<dbReference type="InterPro" id="IPR036960">
    <property type="entry name" value="T-box_sf"/>
</dbReference>
<dbReference type="PROSITE" id="PS50252">
    <property type="entry name" value="TBOX_3"/>
    <property type="match status" value="1"/>
</dbReference>
<dbReference type="InterPro" id="IPR008967">
    <property type="entry name" value="p53-like_TF_DNA-bd_sf"/>
</dbReference>
<evidence type="ECO:0000256" key="5">
    <source>
        <dbReference type="ARBA" id="ARBA00023242"/>
    </source>
</evidence>
<evidence type="ECO:0000256" key="7">
    <source>
        <dbReference type="SAM" id="MobiDB-lite"/>
    </source>
</evidence>
<dbReference type="GO" id="GO:0005634">
    <property type="term" value="C:nucleus"/>
    <property type="evidence" value="ECO:0007669"/>
    <property type="project" value="UniProtKB-SubCell"/>
</dbReference>
<dbReference type="PANTHER" id="PTHR11267:SF181">
    <property type="entry name" value="OPTOMOTOR-BLIND PROTEIN"/>
    <property type="match status" value="1"/>
</dbReference>
<feature type="non-terminal residue" evidence="9">
    <location>
        <position position="1"/>
    </location>
</feature>
<dbReference type="InterPro" id="IPR002070">
    <property type="entry name" value="TF_Brachyury"/>
</dbReference>
<evidence type="ECO:0000313" key="9">
    <source>
        <dbReference type="EMBL" id="CDG15353.1"/>
    </source>
</evidence>
<dbReference type="GO" id="GO:0000978">
    <property type="term" value="F:RNA polymerase II cis-regulatory region sequence-specific DNA binding"/>
    <property type="evidence" value="ECO:0007669"/>
    <property type="project" value="InterPro"/>
</dbReference>
<name>A0A077MIN8_9BILA</name>
<comment type="caution">
    <text evidence="6">Lacks conserved residue(s) required for the propagation of feature annotation.</text>
</comment>
<evidence type="ECO:0000259" key="8">
    <source>
        <dbReference type="PROSITE" id="PS50252"/>
    </source>
</evidence>
<accession>A0A077MIN8</accession>
<sequence>SGRRMFPTFKIALTGLDPHAKYFLLTDIVPFDDSRYKFHNSQWVVTGKAEPHVPSRLYIHPDSPASGSQWMKQAISFQKLKLTNNNLDQQGHMILNSMHKYIPRIHVVQANDIYTLQCSSFNTYSFPETVFMTVTAYQNEQITQLKIDNNPFAKGFRDNGVSRRESRLNMKRAIEEATQAHQEKEEAKRLKNKESHSSHDRLTTHVPCEAKDKSDCQLSNKRPQADIKDESLSDLLNKNSPQTKDSSPSPNFSFGLQSIPYTCSFPTPCRSVMSAADSMYYPHVSRAGSFGLIPSPNISRPVGLLQPVTNALSLHHLNSALQAYQTRPSTAGACLPGVSFTNGGLSHPSLSLGQGVSSSHEQSYLGRLHPMQ</sequence>
<keyword evidence="4" id="KW-0804">Transcription</keyword>
<evidence type="ECO:0000256" key="2">
    <source>
        <dbReference type="ARBA" id="ARBA00023015"/>
    </source>
</evidence>
<feature type="region of interest" description="Disordered" evidence="7">
    <location>
        <begin position="351"/>
        <end position="372"/>
    </location>
</feature>
<feature type="domain" description="T-box" evidence="8">
    <location>
        <begin position="1"/>
        <end position="158"/>
    </location>
</feature>
<protein>
    <submittedName>
        <fullName evidence="9">Optomotor-blind 1</fullName>
    </submittedName>
</protein>
<dbReference type="PROSITE" id="PS01264">
    <property type="entry name" value="TBOX_2"/>
    <property type="match status" value="1"/>
</dbReference>
<feature type="compositionally biased region" description="Basic and acidic residues" evidence="7">
    <location>
        <begin position="181"/>
        <end position="215"/>
    </location>
</feature>
<dbReference type="AlphaFoldDB" id="A0A077MIN8"/>
<dbReference type="GO" id="GO:0045893">
    <property type="term" value="P:positive regulation of DNA-templated transcription"/>
    <property type="evidence" value="ECO:0007669"/>
    <property type="project" value="InterPro"/>
</dbReference>
<dbReference type="Gene3D" id="2.60.40.820">
    <property type="entry name" value="Transcription factor, T-box"/>
    <property type="match status" value="1"/>
</dbReference>
<keyword evidence="5 6" id="KW-0539">Nucleus</keyword>
<dbReference type="Pfam" id="PF00907">
    <property type="entry name" value="T-box"/>
    <property type="match status" value="1"/>
</dbReference>
<feature type="compositionally biased region" description="Polar residues" evidence="7">
    <location>
        <begin position="351"/>
        <end position="362"/>
    </location>
</feature>
<dbReference type="SUPFAM" id="SSF49417">
    <property type="entry name" value="p53-like transcription factors"/>
    <property type="match status" value="1"/>
</dbReference>
<dbReference type="GO" id="GO:0000785">
    <property type="term" value="C:chromatin"/>
    <property type="evidence" value="ECO:0007669"/>
    <property type="project" value="TreeGrafter"/>
</dbReference>
<dbReference type="PRINTS" id="PR00937">
    <property type="entry name" value="TBOX"/>
</dbReference>
<dbReference type="SMR" id="A0A077MIN8"/>
<dbReference type="GO" id="GO:0001708">
    <property type="term" value="P:cell fate specification"/>
    <property type="evidence" value="ECO:0007669"/>
    <property type="project" value="TreeGrafter"/>
</dbReference>
<dbReference type="InterPro" id="IPR018186">
    <property type="entry name" value="TF_T-box_CS"/>
</dbReference>
<dbReference type="GO" id="GO:0000981">
    <property type="term" value="F:DNA-binding transcription factor activity, RNA polymerase II-specific"/>
    <property type="evidence" value="ECO:0007669"/>
    <property type="project" value="TreeGrafter"/>
</dbReference>
<dbReference type="PRINTS" id="PR00938">
    <property type="entry name" value="BRACHYURY"/>
</dbReference>
<dbReference type="EMBL" id="HG326421">
    <property type="protein sequence ID" value="CDG15353.1"/>
    <property type="molecule type" value="mRNA"/>
</dbReference>
<evidence type="ECO:0000256" key="3">
    <source>
        <dbReference type="ARBA" id="ARBA00023125"/>
    </source>
</evidence>
<proteinExistence type="evidence at transcript level"/>
<dbReference type="InterPro" id="IPR046360">
    <property type="entry name" value="T-box_DNA-bd"/>
</dbReference>
<dbReference type="SMART" id="SM00425">
    <property type="entry name" value="TBOX"/>
    <property type="match status" value="1"/>
</dbReference>
<feature type="region of interest" description="Disordered" evidence="7">
    <location>
        <begin position="177"/>
        <end position="251"/>
    </location>
</feature>
<keyword evidence="3 6" id="KW-0238">DNA-binding</keyword>